<protein>
    <submittedName>
        <fullName evidence="1">Uncharacterized protein</fullName>
    </submittedName>
</protein>
<dbReference type="AlphaFoldDB" id="A0AAP0NUY5"/>
<proteinExistence type="predicted"/>
<evidence type="ECO:0000313" key="1">
    <source>
        <dbReference type="EMBL" id="KAK9119304.1"/>
    </source>
</evidence>
<name>A0AAP0NUY5_9MAGN</name>
<keyword evidence="2" id="KW-1185">Reference proteome</keyword>
<gene>
    <name evidence="1" type="ORF">Scep_017397</name>
</gene>
<reference evidence="1 2" key="1">
    <citation type="submission" date="2024-01" db="EMBL/GenBank/DDBJ databases">
        <title>Genome assemblies of Stephania.</title>
        <authorList>
            <person name="Yang L."/>
        </authorList>
    </citation>
    <scope>NUCLEOTIDE SEQUENCE [LARGE SCALE GENOMIC DNA]</scope>
    <source>
        <strain evidence="1">JXDWG</strain>
        <tissue evidence="1">Leaf</tissue>
    </source>
</reference>
<comment type="caution">
    <text evidence="1">The sequence shown here is derived from an EMBL/GenBank/DDBJ whole genome shotgun (WGS) entry which is preliminary data.</text>
</comment>
<evidence type="ECO:0000313" key="2">
    <source>
        <dbReference type="Proteomes" id="UP001419268"/>
    </source>
</evidence>
<dbReference type="EMBL" id="JBBNAG010000007">
    <property type="protein sequence ID" value="KAK9119304.1"/>
    <property type="molecule type" value="Genomic_DNA"/>
</dbReference>
<dbReference type="Proteomes" id="UP001419268">
    <property type="component" value="Unassembled WGS sequence"/>
</dbReference>
<sequence>MSHDALLFYGKKHGENRTSGDRGAKEQVESSALRSLVAESGSDRNHPVGHDQGVQDLKVIASTLQQCINEFIQEFRWVLTLLQAQQTPPLPLPQPSPVPNVVEDPENVGDFPPILAQRHQRPGFGCDGCRRQACHRPLLNPPHRPHLPLSGSNTEIEEAFDPLHHLHRGLNQ</sequence>
<organism evidence="1 2">
    <name type="scientific">Stephania cephalantha</name>
    <dbReference type="NCBI Taxonomy" id="152367"/>
    <lineage>
        <taxon>Eukaryota</taxon>
        <taxon>Viridiplantae</taxon>
        <taxon>Streptophyta</taxon>
        <taxon>Embryophyta</taxon>
        <taxon>Tracheophyta</taxon>
        <taxon>Spermatophyta</taxon>
        <taxon>Magnoliopsida</taxon>
        <taxon>Ranunculales</taxon>
        <taxon>Menispermaceae</taxon>
        <taxon>Menispermoideae</taxon>
        <taxon>Cissampelideae</taxon>
        <taxon>Stephania</taxon>
    </lineage>
</organism>
<accession>A0AAP0NUY5</accession>